<accession>A0ACC0EUN3</accession>
<evidence type="ECO:0000313" key="1">
    <source>
        <dbReference type="EMBL" id="KAI7959542.1"/>
    </source>
</evidence>
<name>A0ACC0EUN3_9BASI</name>
<comment type="caution">
    <text evidence="1">The sequence shown here is derived from an EMBL/GenBank/DDBJ whole genome shotgun (WGS) entry which is preliminary data.</text>
</comment>
<organism evidence="1 2">
    <name type="scientific">Puccinia striiformis f. sp. tritici</name>
    <dbReference type="NCBI Taxonomy" id="168172"/>
    <lineage>
        <taxon>Eukaryota</taxon>
        <taxon>Fungi</taxon>
        <taxon>Dikarya</taxon>
        <taxon>Basidiomycota</taxon>
        <taxon>Pucciniomycotina</taxon>
        <taxon>Pucciniomycetes</taxon>
        <taxon>Pucciniales</taxon>
        <taxon>Pucciniaceae</taxon>
        <taxon>Puccinia</taxon>
    </lineage>
</organism>
<dbReference type="EMBL" id="CM045867">
    <property type="protein sequence ID" value="KAI7959542.1"/>
    <property type="molecule type" value="Genomic_DNA"/>
</dbReference>
<sequence length="99" mass="11059">MPMVIFPRRQGGKALLLCALQAFCCISKTGSFLTTASGHLGACAADDLVTEHRISKDDLTIREFMSDFPLLAHPPTRMTKKGETNCMCIDHDTRFWKLK</sequence>
<evidence type="ECO:0000313" key="2">
    <source>
        <dbReference type="Proteomes" id="UP001060170"/>
    </source>
</evidence>
<reference evidence="2" key="2">
    <citation type="journal article" date="2018" name="Mol. Plant Microbe Interact.">
        <title>Genome sequence resources for the wheat stripe rust pathogen (Puccinia striiformis f. sp. tritici) and the barley stripe rust pathogen (Puccinia striiformis f. sp. hordei).</title>
        <authorList>
            <person name="Xia C."/>
            <person name="Wang M."/>
            <person name="Yin C."/>
            <person name="Cornejo O.E."/>
            <person name="Hulbert S.H."/>
            <person name="Chen X."/>
        </authorList>
    </citation>
    <scope>NUCLEOTIDE SEQUENCE [LARGE SCALE GENOMIC DNA]</scope>
    <source>
        <strain evidence="2">93-210</strain>
    </source>
</reference>
<gene>
    <name evidence="1" type="ORF">MJO28_003333</name>
</gene>
<keyword evidence="2" id="KW-1185">Reference proteome</keyword>
<protein>
    <submittedName>
        <fullName evidence="1">Uncharacterized protein</fullName>
    </submittedName>
</protein>
<dbReference type="Proteomes" id="UP001060170">
    <property type="component" value="Chromosome 3"/>
</dbReference>
<proteinExistence type="predicted"/>
<reference evidence="1 2" key="3">
    <citation type="journal article" date="2022" name="Microbiol. Spectr.">
        <title>Folding features and dynamics of 3D genome architecture in plant fungal pathogens.</title>
        <authorList>
            <person name="Xia C."/>
        </authorList>
    </citation>
    <scope>NUCLEOTIDE SEQUENCE [LARGE SCALE GENOMIC DNA]</scope>
    <source>
        <strain evidence="1 2">93-210</strain>
    </source>
</reference>
<reference evidence="2" key="1">
    <citation type="journal article" date="2018" name="BMC Genomics">
        <title>Genomic insights into host adaptation between the wheat stripe rust pathogen (Puccinia striiformis f. sp. tritici) and the barley stripe rust pathogen (Puccinia striiformis f. sp. hordei).</title>
        <authorList>
            <person name="Xia C."/>
            <person name="Wang M."/>
            <person name="Yin C."/>
            <person name="Cornejo O.E."/>
            <person name="Hulbert S.H."/>
            <person name="Chen X."/>
        </authorList>
    </citation>
    <scope>NUCLEOTIDE SEQUENCE [LARGE SCALE GENOMIC DNA]</scope>
    <source>
        <strain evidence="2">93-210</strain>
    </source>
</reference>